<dbReference type="EMBL" id="FMWP01000096">
    <property type="protein sequence ID" value="SCZ99529.1"/>
    <property type="molecule type" value="Genomic_DNA"/>
</dbReference>
<evidence type="ECO:0000313" key="3">
    <source>
        <dbReference type="Proteomes" id="UP000249723"/>
    </source>
</evidence>
<dbReference type="InterPro" id="IPR029063">
    <property type="entry name" value="SAM-dependent_MTases_sf"/>
</dbReference>
<dbReference type="SUPFAM" id="SSF53335">
    <property type="entry name" value="S-adenosyl-L-methionine-dependent methyltransferases"/>
    <property type="match status" value="1"/>
</dbReference>
<name>A0A2X0LAH4_9BASI</name>
<evidence type="ECO:0000256" key="1">
    <source>
        <dbReference type="SAM" id="MobiDB-lite"/>
    </source>
</evidence>
<feature type="region of interest" description="Disordered" evidence="1">
    <location>
        <begin position="102"/>
        <end position="148"/>
    </location>
</feature>
<keyword evidence="3" id="KW-1185">Reference proteome</keyword>
<reference evidence="3" key="1">
    <citation type="submission" date="2016-10" db="EMBL/GenBank/DDBJ databases">
        <authorList>
            <person name="Jeantristanb JTB J.-T."/>
            <person name="Ricardo R."/>
        </authorList>
    </citation>
    <scope>NUCLEOTIDE SEQUENCE [LARGE SCALE GENOMIC DNA]</scope>
</reference>
<feature type="compositionally biased region" description="Low complexity" evidence="1">
    <location>
        <begin position="102"/>
        <end position="130"/>
    </location>
</feature>
<protein>
    <submittedName>
        <fullName evidence="2">BZ3500_MvSof-1268-A1-R1_Chr3-1g06068 protein</fullName>
    </submittedName>
</protein>
<evidence type="ECO:0000313" key="2">
    <source>
        <dbReference type="EMBL" id="SCZ99529.1"/>
    </source>
</evidence>
<dbReference type="AlphaFoldDB" id="A0A2X0LAH4"/>
<proteinExistence type="predicted"/>
<dbReference type="OrthoDB" id="66144at2759"/>
<accession>A0A2X0LAH4</accession>
<dbReference type="Proteomes" id="UP000249723">
    <property type="component" value="Unassembled WGS sequence"/>
</dbReference>
<gene>
    <name evidence="2" type="ORF">BZ3500_MVSOF-1268-A1-R1_CHR3-1G06068</name>
</gene>
<organism evidence="2 3">
    <name type="scientific">Microbotryum saponariae</name>
    <dbReference type="NCBI Taxonomy" id="289078"/>
    <lineage>
        <taxon>Eukaryota</taxon>
        <taxon>Fungi</taxon>
        <taxon>Dikarya</taxon>
        <taxon>Basidiomycota</taxon>
        <taxon>Pucciniomycotina</taxon>
        <taxon>Microbotryomycetes</taxon>
        <taxon>Microbotryales</taxon>
        <taxon>Microbotryaceae</taxon>
        <taxon>Microbotryum</taxon>
    </lineage>
</organism>
<sequence length="329" mass="37092">MRTNYDTQVDTCFYQTLPFKLTRVSYLTVFPISHGVEGYYNKVSESYRNPHFLGLKKVLNEFMDRYMEHERPSSLDIVDLAAGSGEATEALLAWRSFRWPTSSTSATESSTTSSTPTPTTSIPASIVTRPPFIPPTRRPIIARPTKPSPISSLPMPTLNIIASDPFTAPGYRIRTGLPCLELSFADVAEGKLPSTLTLTPAGNLPLDDRTSRTDMSLLEEGGEEEGRYEEEEGRYDLVIISFALHLVESTSELWALLTELSKRCKWLVVMAPHKKPEIKASWGWTRWDPRTWREAEGKPNAAGTDEGDGWEIVLDRTRLRVWKSDYQVE</sequence>